<evidence type="ECO:0000313" key="4">
    <source>
        <dbReference type="Proteomes" id="UP000199771"/>
    </source>
</evidence>
<accession>A0A1I2IX09</accession>
<sequence length="322" mass="34610">MTAQTIHWQSWDLAAESDRRFRRLVLIVGIPLLAIGLIIPFLELVGLTRGGGTLTGSRYVELLPEQPAPVAEKVEEPKPAEQDQPKPETVKAEPQTAPEPPPEVRQQQAVERARATAARSGVMAFADQLQALHTGVASLQRPDQALRSLDSTSGGGAVTSGDSQVFEQSAAQNSGGIGTPNATGTTRRTQTGTGLGERRTTVVESPVGFGQDRTRPGQGGDKLIAGRTLEEIQLVFDRNKGAFTAIYNRAARENPNLGAGKIVISLTIAPDGSVTECKLVSSTFNDPELERKIVQRVLLMNFGAKNVPPYTYPNYPIHFLPS</sequence>
<keyword evidence="2" id="KW-0472">Membrane</keyword>
<evidence type="ECO:0000256" key="1">
    <source>
        <dbReference type="SAM" id="MobiDB-lite"/>
    </source>
</evidence>
<name>A0A1I2IX09_9GAMM</name>
<organism evidence="3 4">
    <name type="scientific">Fontimonas thermophila</name>
    <dbReference type="NCBI Taxonomy" id="1076937"/>
    <lineage>
        <taxon>Bacteria</taxon>
        <taxon>Pseudomonadati</taxon>
        <taxon>Pseudomonadota</taxon>
        <taxon>Gammaproteobacteria</taxon>
        <taxon>Nevskiales</taxon>
        <taxon>Nevskiaceae</taxon>
        <taxon>Fontimonas</taxon>
    </lineage>
</organism>
<dbReference type="Proteomes" id="UP000199771">
    <property type="component" value="Unassembled WGS sequence"/>
</dbReference>
<dbReference type="RefSeq" id="WP_091533042.1">
    <property type="nucleotide sequence ID" value="NZ_FOOC01000005.1"/>
</dbReference>
<dbReference type="STRING" id="1076937.SAMN04488120_10516"/>
<dbReference type="AlphaFoldDB" id="A0A1I2IX09"/>
<reference evidence="3 4" key="1">
    <citation type="submission" date="2016-10" db="EMBL/GenBank/DDBJ databases">
        <authorList>
            <person name="de Groot N.N."/>
        </authorList>
    </citation>
    <scope>NUCLEOTIDE SEQUENCE [LARGE SCALE GENOMIC DNA]</scope>
    <source>
        <strain evidence="3 4">DSM 23609</strain>
    </source>
</reference>
<feature type="transmembrane region" description="Helical" evidence="2">
    <location>
        <begin position="24"/>
        <end position="42"/>
    </location>
</feature>
<keyword evidence="2" id="KW-0812">Transmembrane</keyword>
<proteinExistence type="predicted"/>
<dbReference type="InterPro" id="IPR049806">
    <property type="entry name" value="MasK-like_C"/>
</dbReference>
<keyword evidence="2" id="KW-1133">Transmembrane helix</keyword>
<evidence type="ECO:0000256" key="2">
    <source>
        <dbReference type="SAM" id="Phobius"/>
    </source>
</evidence>
<dbReference type="OrthoDB" id="7057177at2"/>
<feature type="region of interest" description="Disordered" evidence="1">
    <location>
        <begin position="170"/>
        <end position="221"/>
    </location>
</feature>
<dbReference type="NCBIfam" id="NF033768">
    <property type="entry name" value="myxo_SS_tail"/>
    <property type="match status" value="1"/>
</dbReference>
<dbReference type="EMBL" id="FOOC01000005">
    <property type="protein sequence ID" value="SFF47032.1"/>
    <property type="molecule type" value="Genomic_DNA"/>
</dbReference>
<keyword evidence="4" id="KW-1185">Reference proteome</keyword>
<feature type="compositionally biased region" description="Basic and acidic residues" evidence="1">
    <location>
        <begin position="72"/>
        <end position="91"/>
    </location>
</feature>
<evidence type="ECO:0000313" key="3">
    <source>
        <dbReference type="EMBL" id="SFF47032.1"/>
    </source>
</evidence>
<feature type="region of interest" description="Disordered" evidence="1">
    <location>
        <begin position="69"/>
        <end position="115"/>
    </location>
</feature>
<gene>
    <name evidence="3" type="ORF">SAMN04488120_10516</name>
</gene>
<feature type="compositionally biased region" description="Low complexity" evidence="1">
    <location>
        <begin position="183"/>
        <end position="192"/>
    </location>
</feature>
<protein>
    <submittedName>
        <fullName evidence="3">Outer membrane transport energization protein TonB</fullName>
    </submittedName>
</protein>